<evidence type="ECO:0000313" key="3">
    <source>
        <dbReference type="Proteomes" id="UP000271098"/>
    </source>
</evidence>
<feature type="domain" description="Ig-like" evidence="1">
    <location>
        <begin position="1"/>
        <end position="60"/>
    </location>
</feature>
<dbReference type="InterPro" id="IPR007110">
    <property type="entry name" value="Ig-like_dom"/>
</dbReference>
<dbReference type="PROSITE" id="PS50835">
    <property type="entry name" value="IG_LIKE"/>
    <property type="match status" value="2"/>
</dbReference>
<dbReference type="PANTHER" id="PTHR47633:SF4">
    <property type="entry name" value="MYOPALLADIN ISOFORM X1"/>
    <property type="match status" value="1"/>
</dbReference>
<dbReference type="AlphaFoldDB" id="A0A183D2E9"/>
<feature type="domain" description="Ig-like" evidence="1">
    <location>
        <begin position="105"/>
        <end position="172"/>
    </location>
</feature>
<dbReference type="InterPro" id="IPR013098">
    <property type="entry name" value="Ig_I-set"/>
</dbReference>
<keyword evidence="3" id="KW-1185">Reference proteome</keyword>
<dbReference type="SUPFAM" id="SSF48726">
    <property type="entry name" value="Immunoglobulin"/>
    <property type="match status" value="2"/>
</dbReference>
<dbReference type="InterPro" id="IPR013783">
    <property type="entry name" value="Ig-like_fold"/>
</dbReference>
<organism evidence="4">
    <name type="scientific">Gongylonema pulchrum</name>
    <dbReference type="NCBI Taxonomy" id="637853"/>
    <lineage>
        <taxon>Eukaryota</taxon>
        <taxon>Metazoa</taxon>
        <taxon>Ecdysozoa</taxon>
        <taxon>Nematoda</taxon>
        <taxon>Chromadorea</taxon>
        <taxon>Rhabditida</taxon>
        <taxon>Spirurina</taxon>
        <taxon>Spiruromorpha</taxon>
        <taxon>Spiruroidea</taxon>
        <taxon>Gongylonematidae</taxon>
        <taxon>Gongylonema</taxon>
    </lineage>
</organism>
<gene>
    <name evidence="2" type="ORF">GPUH_LOCUS2890</name>
</gene>
<protein>
    <submittedName>
        <fullName evidence="4">Ig-like domain-containing protein</fullName>
    </submittedName>
</protein>
<dbReference type="Proteomes" id="UP000271098">
    <property type="component" value="Unassembled WGS sequence"/>
</dbReference>
<accession>A0A183D2E9</accession>
<name>A0A183D2E9_9BILA</name>
<dbReference type="Pfam" id="PF07679">
    <property type="entry name" value="I-set"/>
    <property type="match status" value="2"/>
</dbReference>
<dbReference type="FunFam" id="2.60.40.10:FF:000697">
    <property type="entry name" value="titin isoform X1"/>
    <property type="match status" value="1"/>
</dbReference>
<evidence type="ECO:0000313" key="4">
    <source>
        <dbReference type="WBParaSite" id="GPUH_0000289501-mRNA-1"/>
    </source>
</evidence>
<evidence type="ECO:0000313" key="2">
    <source>
        <dbReference type="EMBL" id="VDK36860.1"/>
    </source>
</evidence>
<dbReference type="OrthoDB" id="5837492at2759"/>
<dbReference type="WBParaSite" id="GPUH_0000289501-mRNA-1">
    <property type="protein sequence ID" value="GPUH_0000289501-mRNA-1"/>
    <property type="gene ID" value="GPUH_0000289501"/>
</dbReference>
<dbReference type="Gene3D" id="2.60.40.10">
    <property type="entry name" value="Immunoglobulins"/>
    <property type="match status" value="2"/>
</dbReference>
<sequence>MKVEWFKDGKPVLIGHRFRSVLDFGFACLDVLYALPDDTGEYTCVATNPYGKATTSAKLACSGSKHIITESQLPQGVLVSDVKKLGDQPYWSEQTMEQPRVKEAPRFTIRPMNIQAVENEPARFACAVTGNPKPKVIWYINGNQTIHGHRYKLHYDGIHYLTISNTKISDAGEATALYFQVLAIAKNSEGEVLASAMLDVYQKKDFRHVKLKPTSFKTLDELHEREIGWQKETLGSLGEAFEKAPKADQQKLMRVERAKAPIEPLETEELIEKFTRPKDDQFYDQLTYVETARPTFEGMKLEEVALKPGHIEKYAAPKEEMEHVELKAAPKVEKEAIPTGARVPKPQWAVEKKLGDVETRFRRLPEPEKEVVIPARDQVKFKLAKPKPAAELPLAQHVEIEKEKARRASIKQGPEIEKEVEVPAKDQVKIKQKFQPKVVKPAEAPVIESGPLKETPAVVKG</sequence>
<proteinExistence type="predicted"/>
<dbReference type="EMBL" id="UYRT01004612">
    <property type="protein sequence ID" value="VDK36860.1"/>
    <property type="molecule type" value="Genomic_DNA"/>
</dbReference>
<dbReference type="PANTHER" id="PTHR47633">
    <property type="entry name" value="IMMUNOGLOBULIN"/>
    <property type="match status" value="1"/>
</dbReference>
<reference evidence="2 3" key="2">
    <citation type="submission" date="2018-11" db="EMBL/GenBank/DDBJ databases">
        <authorList>
            <consortium name="Pathogen Informatics"/>
        </authorList>
    </citation>
    <scope>NUCLEOTIDE SEQUENCE [LARGE SCALE GENOMIC DNA]</scope>
</reference>
<dbReference type="InterPro" id="IPR036179">
    <property type="entry name" value="Ig-like_dom_sf"/>
</dbReference>
<reference evidence="4" key="1">
    <citation type="submission" date="2016-06" db="UniProtKB">
        <authorList>
            <consortium name="WormBaseParasite"/>
        </authorList>
    </citation>
    <scope>IDENTIFICATION</scope>
</reference>
<evidence type="ECO:0000259" key="1">
    <source>
        <dbReference type="PROSITE" id="PS50835"/>
    </source>
</evidence>